<dbReference type="SMART" id="SM00064">
    <property type="entry name" value="FYVE"/>
    <property type="match status" value="1"/>
</dbReference>
<dbReference type="GO" id="GO:0031901">
    <property type="term" value="C:early endosome membrane"/>
    <property type="evidence" value="ECO:0007669"/>
    <property type="project" value="TreeGrafter"/>
</dbReference>
<sequence>EGPCATPPASTCTMRAHCSELRSRYGSAKDMLHTLFVCISGVADQLQTNFASDLRSILKTVFKIVASQAEPSEEPNAPRVADCPLCSSPEEAAGLRRAGTRRLPEWVPDSTCSQCSACRSPFTLLRRRHHCRSCGKIFCARCSPHTAVLPHYGQPKPVRVCTHCYAVHRSPAPRRAPCQ</sequence>
<keyword evidence="3" id="KW-0862">Zinc</keyword>
<accession>A0A8D0F6U6</accession>
<dbReference type="PROSITE" id="PS50178">
    <property type="entry name" value="ZF_FYVE"/>
    <property type="match status" value="1"/>
</dbReference>
<dbReference type="InterPro" id="IPR051118">
    <property type="entry name" value="LST-2"/>
</dbReference>
<name>A0A8D0F6U6_STROC</name>
<feature type="domain" description="FYVE-type" evidence="5">
    <location>
        <begin position="109"/>
        <end position="169"/>
    </location>
</feature>
<dbReference type="InterPro" id="IPR013083">
    <property type="entry name" value="Znf_RING/FYVE/PHD"/>
</dbReference>
<dbReference type="Ensembl" id="ENSSOCT00000010517.1">
    <property type="protein sequence ID" value="ENSSOCP00000010253.1"/>
    <property type="gene ID" value="ENSSOCG00000007805.1"/>
</dbReference>
<reference evidence="6" key="2">
    <citation type="submission" date="2025-09" db="UniProtKB">
        <authorList>
            <consortium name="Ensembl"/>
        </authorList>
    </citation>
    <scope>IDENTIFICATION</scope>
</reference>
<dbReference type="InterPro" id="IPR011011">
    <property type="entry name" value="Znf_FYVE_PHD"/>
</dbReference>
<reference evidence="6" key="1">
    <citation type="submission" date="2025-08" db="UniProtKB">
        <authorList>
            <consortium name="Ensembl"/>
        </authorList>
    </citation>
    <scope>IDENTIFICATION</scope>
</reference>
<protein>
    <recommendedName>
        <fullName evidence="5">FYVE-type domain-containing protein</fullName>
    </recommendedName>
</protein>
<dbReference type="GO" id="GO:0008270">
    <property type="term" value="F:zinc ion binding"/>
    <property type="evidence" value="ECO:0007669"/>
    <property type="project" value="UniProtKB-KW"/>
</dbReference>
<dbReference type="Pfam" id="PF01363">
    <property type="entry name" value="FYVE"/>
    <property type="match status" value="1"/>
</dbReference>
<evidence type="ECO:0000313" key="7">
    <source>
        <dbReference type="Proteomes" id="UP000694551"/>
    </source>
</evidence>
<dbReference type="AlphaFoldDB" id="A0A8D0F6U6"/>
<keyword evidence="1" id="KW-0479">Metal-binding</keyword>
<evidence type="ECO:0000313" key="6">
    <source>
        <dbReference type="Ensembl" id="ENSSOCP00000010253.1"/>
    </source>
</evidence>
<dbReference type="Gene3D" id="3.30.40.10">
    <property type="entry name" value="Zinc/RING finger domain, C3HC4 (zinc finger)"/>
    <property type="match status" value="1"/>
</dbReference>
<evidence type="ECO:0000256" key="4">
    <source>
        <dbReference type="PROSITE-ProRule" id="PRU00091"/>
    </source>
</evidence>
<evidence type="ECO:0000259" key="5">
    <source>
        <dbReference type="PROSITE" id="PS50178"/>
    </source>
</evidence>
<dbReference type="InterPro" id="IPR000306">
    <property type="entry name" value="Znf_FYVE"/>
</dbReference>
<dbReference type="PANTHER" id="PTHR46465">
    <property type="entry name" value="LATERAL SIGNALING TARGET PROTEIN 2 HOMOLOG"/>
    <property type="match status" value="1"/>
</dbReference>
<proteinExistence type="predicted"/>
<dbReference type="PANTHER" id="PTHR46465:SF4">
    <property type="entry name" value="FYVE-TYPE DOMAIN-CONTAINING PROTEIN"/>
    <property type="match status" value="1"/>
</dbReference>
<evidence type="ECO:0000256" key="1">
    <source>
        <dbReference type="ARBA" id="ARBA00022723"/>
    </source>
</evidence>
<organism evidence="6 7">
    <name type="scientific">Strix occidentalis caurina</name>
    <name type="common">northern spotted owl</name>
    <dbReference type="NCBI Taxonomy" id="311401"/>
    <lineage>
        <taxon>Eukaryota</taxon>
        <taxon>Metazoa</taxon>
        <taxon>Chordata</taxon>
        <taxon>Craniata</taxon>
        <taxon>Vertebrata</taxon>
        <taxon>Euteleostomi</taxon>
        <taxon>Archelosauria</taxon>
        <taxon>Archosauria</taxon>
        <taxon>Dinosauria</taxon>
        <taxon>Saurischia</taxon>
        <taxon>Theropoda</taxon>
        <taxon>Coelurosauria</taxon>
        <taxon>Aves</taxon>
        <taxon>Neognathae</taxon>
        <taxon>Neoaves</taxon>
        <taxon>Telluraves</taxon>
        <taxon>Strigiformes</taxon>
        <taxon>Strigidae</taxon>
        <taxon>Strix</taxon>
    </lineage>
</organism>
<keyword evidence="2 4" id="KW-0863">Zinc-finger</keyword>
<dbReference type="Proteomes" id="UP000694551">
    <property type="component" value="Unplaced"/>
</dbReference>
<dbReference type="InterPro" id="IPR017455">
    <property type="entry name" value="Znf_FYVE-rel"/>
</dbReference>
<evidence type="ECO:0000256" key="3">
    <source>
        <dbReference type="ARBA" id="ARBA00022833"/>
    </source>
</evidence>
<dbReference type="SUPFAM" id="SSF57903">
    <property type="entry name" value="FYVE/PHD zinc finger"/>
    <property type="match status" value="1"/>
</dbReference>
<evidence type="ECO:0000256" key="2">
    <source>
        <dbReference type="ARBA" id="ARBA00022771"/>
    </source>
</evidence>
<keyword evidence="7" id="KW-1185">Reference proteome</keyword>